<gene>
    <name evidence="1" type="ORF">MGAL_10B029197</name>
</gene>
<evidence type="ECO:0000313" key="2">
    <source>
        <dbReference type="Proteomes" id="UP000596742"/>
    </source>
</evidence>
<protein>
    <submittedName>
        <fullName evidence="1">Uncharacterized protein</fullName>
    </submittedName>
</protein>
<evidence type="ECO:0000313" key="1">
    <source>
        <dbReference type="EMBL" id="VDI80158.1"/>
    </source>
</evidence>
<accession>A0A8B6HJ82</accession>
<organism evidence="1 2">
    <name type="scientific">Mytilus galloprovincialis</name>
    <name type="common">Mediterranean mussel</name>
    <dbReference type="NCBI Taxonomy" id="29158"/>
    <lineage>
        <taxon>Eukaryota</taxon>
        <taxon>Metazoa</taxon>
        <taxon>Spiralia</taxon>
        <taxon>Lophotrochozoa</taxon>
        <taxon>Mollusca</taxon>
        <taxon>Bivalvia</taxon>
        <taxon>Autobranchia</taxon>
        <taxon>Pteriomorphia</taxon>
        <taxon>Mytilida</taxon>
        <taxon>Mytiloidea</taxon>
        <taxon>Mytilidae</taxon>
        <taxon>Mytilinae</taxon>
        <taxon>Mytilus</taxon>
    </lineage>
</organism>
<dbReference type="AlphaFoldDB" id="A0A8B6HJ82"/>
<proteinExistence type="predicted"/>
<reference evidence="1" key="1">
    <citation type="submission" date="2018-11" db="EMBL/GenBank/DDBJ databases">
        <authorList>
            <person name="Alioto T."/>
            <person name="Alioto T."/>
        </authorList>
    </citation>
    <scope>NUCLEOTIDE SEQUENCE</scope>
</reference>
<comment type="caution">
    <text evidence="1">The sequence shown here is derived from an EMBL/GenBank/DDBJ whole genome shotgun (WGS) entry which is preliminary data.</text>
</comment>
<dbReference type="Proteomes" id="UP000596742">
    <property type="component" value="Unassembled WGS sequence"/>
</dbReference>
<dbReference type="OrthoDB" id="6153142at2759"/>
<dbReference type="EMBL" id="UYJE01010153">
    <property type="protein sequence ID" value="VDI80158.1"/>
    <property type="molecule type" value="Genomic_DNA"/>
</dbReference>
<keyword evidence="2" id="KW-1185">Reference proteome</keyword>
<sequence>MTLREKELERQHNRLALVKSAETKPIIIQPNTEVVIKGYMDKMLPYPSTVSMLHATSNSVIPYDLDIVQAIITYDQNQRDDIPVHISNISTRTVTVAPRALLCELQPVTITTEQNTKSTSGMEQMMNDSTIRYWIDKVSSKMKPRKHDVPSLPFHNMLYNNFDKLKIKRGILYRTTTDNDTTKDQLVLPTSQISTVLRSLHNNMGHQEETGQQH</sequence>
<name>A0A8B6HJ82_MYTGA</name>